<evidence type="ECO:0000313" key="1">
    <source>
        <dbReference type="EMBL" id="KAF2472526.1"/>
    </source>
</evidence>
<reference evidence="1" key="1">
    <citation type="journal article" date="2020" name="Stud. Mycol.">
        <title>101 Dothideomycetes genomes: a test case for predicting lifestyles and emergence of pathogens.</title>
        <authorList>
            <person name="Haridas S."/>
            <person name="Albert R."/>
            <person name="Binder M."/>
            <person name="Bloem J."/>
            <person name="Labutti K."/>
            <person name="Salamov A."/>
            <person name="Andreopoulos B."/>
            <person name="Baker S."/>
            <person name="Barry K."/>
            <person name="Bills G."/>
            <person name="Bluhm B."/>
            <person name="Cannon C."/>
            <person name="Castanera R."/>
            <person name="Culley D."/>
            <person name="Daum C."/>
            <person name="Ezra D."/>
            <person name="Gonzalez J."/>
            <person name="Henrissat B."/>
            <person name="Kuo A."/>
            <person name="Liang C."/>
            <person name="Lipzen A."/>
            <person name="Lutzoni F."/>
            <person name="Magnuson J."/>
            <person name="Mondo S."/>
            <person name="Nolan M."/>
            <person name="Ohm R."/>
            <person name="Pangilinan J."/>
            <person name="Park H.-J."/>
            <person name="Ramirez L."/>
            <person name="Alfaro M."/>
            <person name="Sun H."/>
            <person name="Tritt A."/>
            <person name="Yoshinaga Y."/>
            <person name="Zwiers L.-H."/>
            <person name="Turgeon B."/>
            <person name="Goodwin S."/>
            <person name="Spatafora J."/>
            <person name="Crous P."/>
            <person name="Grigoriev I."/>
        </authorList>
    </citation>
    <scope>NUCLEOTIDE SEQUENCE</scope>
    <source>
        <strain evidence="1">ATCC 200398</strain>
    </source>
</reference>
<comment type="caution">
    <text evidence="1">The sequence shown here is derived from an EMBL/GenBank/DDBJ whole genome shotgun (WGS) entry which is preliminary data.</text>
</comment>
<organism evidence="1 2">
    <name type="scientific">Lindgomyces ingoldianus</name>
    <dbReference type="NCBI Taxonomy" id="673940"/>
    <lineage>
        <taxon>Eukaryota</taxon>
        <taxon>Fungi</taxon>
        <taxon>Dikarya</taxon>
        <taxon>Ascomycota</taxon>
        <taxon>Pezizomycotina</taxon>
        <taxon>Dothideomycetes</taxon>
        <taxon>Pleosporomycetidae</taxon>
        <taxon>Pleosporales</taxon>
        <taxon>Lindgomycetaceae</taxon>
        <taxon>Lindgomyces</taxon>
    </lineage>
</organism>
<dbReference type="Proteomes" id="UP000799755">
    <property type="component" value="Unassembled WGS sequence"/>
</dbReference>
<dbReference type="EMBL" id="MU003502">
    <property type="protein sequence ID" value="KAF2472526.1"/>
    <property type="molecule type" value="Genomic_DNA"/>
</dbReference>
<accession>A0ACB6R052</accession>
<name>A0ACB6R052_9PLEO</name>
<protein>
    <submittedName>
        <fullName evidence="1">Uncharacterized protein</fullName>
    </submittedName>
</protein>
<keyword evidence="2" id="KW-1185">Reference proteome</keyword>
<proteinExistence type="predicted"/>
<gene>
    <name evidence="1" type="ORF">BDR25DRAFT_283998</name>
</gene>
<evidence type="ECO:0000313" key="2">
    <source>
        <dbReference type="Proteomes" id="UP000799755"/>
    </source>
</evidence>
<sequence length="293" mass="32884">MIDLPSPLYLVPYSLGIFSSKSCYTSAIMGVFYETIPSSLKPWILDQKLFWVGSAPLSGDGHINISPKGGQYFSIIDERTFWFMDLTGSGVETTSHLHEPGNGRICVMFMAFDGPPRIVRIWGRGIVLENGSREFDEFVKLNSVKTIPGSRSIIIVDIHQVATSCGFSVPYYDFRGWRNTLNDFFEKKEKAYLNGKVEESIDKYWAYKSQLSIDGLPGMKRGYEYAHKHKVAPLKKMVGPYAPKAPRTMNTISAAHLVLVALLSFVIGVSMTITLASPEAVRRMQQKEGFFKV</sequence>